<evidence type="ECO:0000313" key="2">
    <source>
        <dbReference type="Proteomes" id="UP000276133"/>
    </source>
</evidence>
<name>A0A3M7QHS2_BRAPC</name>
<evidence type="ECO:0008006" key="3">
    <source>
        <dbReference type="Google" id="ProtNLM"/>
    </source>
</evidence>
<sequence>IIKVGEEKSTRFPITEGVKQEGILSPYLFNIFIDQTLSLCTDLKVGTTIDEINLSILAYCDEIRESEVNSDYEKTHY</sequence>
<protein>
    <recommendedName>
        <fullName evidence="3">Reverse transcriptase domain-containing protein</fullName>
    </recommendedName>
</protein>
<dbReference type="Proteomes" id="UP000276133">
    <property type="component" value="Unassembled WGS sequence"/>
</dbReference>
<accession>A0A3M7QHS2</accession>
<proteinExistence type="predicted"/>
<comment type="caution">
    <text evidence="1">The sequence shown here is derived from an EMBL/GenBank/DDBJ whole genome shotgun (WGS) entry which is preliminary data.</text>
</comment>
<keyword evidence="2" id="KW-1185">Reference proteome</keyword>
<reference evidence="1 2" key="1">
    <citation type="journal article" date="2018" name="Sci. Rep.">
        <title>Genomic signatures of local adaptation to the degree of environmental predictability in rotifers.</title>
        <authorList>
            <person name="Franch-Gras L."/>
            <person name="Hahn C."/>
            <person name="Garcia-Roger E.M."/>
            <person name="Carmona M.J."/>
            <person name="Serra M."/>
            <person name="Gomez A."/>
        </authorList>
    </citation>
    <scope>NUCLEOTIDE SEQUENCE [LARGE SCALE GENOMIC DNA]</scope>
    <source>
        <strain evidence="1">HYR1</strain>
    </source>
</reference>
<dbReference type="OrthoDB" id="10014409at2759"/>
<feature type="non-terminal residue" evidence="1">
    <location>
        <position position="1"/>
    </location>
</feature>
<dbReference type="AlphaFoldDB" id="A0A3M7QHS2"/>
<organism evidence="1 2">
    <name type="scientific">Brachionus plicatilis</name>
    <name type="common">Marine rotifer</name>
    <name type="synonym">Brachionus muelleri</name>
    <dbReference type="NCBI Taxonomy" id="10195"/>
    <lineage>
        <taxon>Eukaryota</taxon>
        <taxon>Metazoa</taxon>
        <taxon>Spiralia</taxon>
        <taxon>Gnathifera</taxon>
        <taxon>Rotifera</taxon>
        <taxon>Eurotatoria</taxon>
        <taxon>Monogononta</taxon>
        <taxon>Pseudotrocha</taxon>
        <taxon>Ploima</taxon>
        <taxon>Brachionidae</taxon>
        <taxon>Brachionus</taxon>
    </lineage>
</organism>
<gene>
    <name evidence="1" type="ORF">BpHYR1_033923</name>
</gene>
<dbReference type="EMBL" id="REGN01006179">
    <property type="protein sequence ID" value="RNA10498.1"/>
    <property type="molecule type" value="Genomic_DNA"/>
</dbReference>
<evidence type="ECO:0000313" key="1">
    <source>
        <dbReference type="EMBL" id="RNA10498.1"/>
    </source>
</evidence>